<keyword evidence="3" id="KW-0804">Transcription</keyword>
<dbReference type="PANTHER" id="PTHR46796">
    <property type="entry name" value="HTH-TYPE TRANSCRIPTIONAL ACTIVATOR RHAS-RELATED"/>
    <property type="match status" value="1"/>
</dbReference>
<dbReference type="Proteomes" id="UP000192674">
    <property type="component" value="Unassembled WGS sequence"/>
</dbReference>
<evidence type="ECO:0000256" key="3">
    <source>
        <dbReference type="ARBA" id="ARBA00023163"/>
    </source>
</evidence>
<protein>
    <submittedName>
        <fullName evidence="5">AraC-type DNA-binding protein</fullName>
    </submittedName>
</protein>
<dbReference type="GO" id="GO:0003700">
    <property type="term" value="F:DNA-binding transcription factor activity"/>
    <property type="evidence" value="ECO:0007669"/>
    <property type="project" value="InterPro"/>
</dbReference>
<name>A0A1Y5XTQ5_KIBAR</name>
<dbReference type="SMART" id="SM00342">
    <property type="entry name" value="HTH_ARAC"/>
    <property type="match status" value="1"/>
</dbReference>
<gene>
    <name evidence="5" type="ORF">SAMN05661093_04713</name>
</gene>
<dbReference type="InterPro" id="IPR050204">
    <property type="entry name" value="AraC_XylS_family_regulators"/>
</dbReference>
<dbReference type="Gene3D" id="1.10.10.60">
    <property type="entry name" value="Homeodomain-like"/>
    <property type="match status" value="1"/>
</dbReference>
<evidence type="ECO:0000256" key="2">
    <source>
        <dbReference type="ARBA" id="ARBA00023125"/>
    </source>
</evidence>
<dbReference type="PANTHER" id="PTHR46796:SF15">
    <property type="entry name" value="BLL1074 PROTEIN"/>
    <property type="match status" value="1"/>
</dbReference>
<dbReference type="SUPFAM" id="SSF46689">
    <property type="entry name" value="Homeodomain-like"/>
    <property type="match status" value="1"/>
</dbReference>
<sequence length="258" mass="28509">MVSQQPAEPLRAVVRQYVGYRENSLVAVRRREVPTGDVALIMSFGPRIDVVGGGAYGSFAAAVSDTWSDTEYIGEQYGLEVMITPLGASRLLGVPLDVLNGVVVELEDLIGTKAKRLIEHLAELPDWPSRFAVMDAVLPRWLDEGRPPTPMVEYAWQRITETQGRVSIGTLVDELGCSRRYLLTQFRSHIGVPPKSLARVLRCRHAMRLLRAGGKSIGDIAHECGYFDQSHLNRDFRLITGIVPAHIPFFQAGMPSSA</sequence>
<dbReference type="GO" id="GO:0043565">
    <property type="term" value="F:sequence-specific DNA binding"/>
    <property type="evidence" value="ECO:0007669"/>
    <property type="project" value="InterPro"/>
</dbReference>
<reference evidence="5 6" key="1">
    <citation type="submission" date="2017-04" db="EMBL/GenBank/DDBJ databases">
        <authorList>
            <person name="Afonso C.L."/>
            <person name="Miller P.J."/>
            <person name="Scott M.A."/>
            <person name="Spackman E."/>
            <person name="Goraichik I."/>
            <person name="Dimitrov K.M."/>
            <person name="Suarez D.L."/>
            <person name="Swayne D.E."/>
        </authorList>
    </citation>
    <scope>NUCLEOTIDE SEQUENCE [LARGE SCALE GENOMIC DNA]</scope>
    <source>
        <strain evidence="5 6">DSM 43828</strain>
    </source>
</reference>
<keyword evidence="6" id="KW-1185">Reference proteome</keyword>
<keyword evidence="1" id="KW-0805">Transcription regulation</keyword>
<accession>A0A1Y5XTQ5</accession>
<dbReference type="InterPro" id="IPR009057">
    <property type="entry name" value="Homeodomain-like_sf"/>
</dbReference>
<organism evidence="5 6">
    <name type="scientific">Kibdelosporangium aridum</name>
    <dbReference type="NCBI Taxonomy" id="2030"/>
    <lineage>
        <taxon>Bacteria</taxon>
        <taxon>Bacillati</taxon>
        <taxon>Actinomycetota</taxon>
        <taxon>Actinomycetes</taxon>
        <taxon>Pseudonocardiales</taxon>
        <taxon>Pseudonocardiaceae</taxon>
        <taxon>Kibdelosporangium</taxon>
    </lineage>
</organism>
<evidence type="ECO:0000313" key="5">
    <source>
        <dbReference type="EMBL" id="SMD10957.1"/>
    </source>
</evidence>
<evidence type="ECO:0000313" key="6">
    <source>
        <dbReference type="Proteomes" id="UP000192674"/>
    </source>
</evidence>
<dbReference type="PROSITE" id="PS01124">
    <property type="entry name" value="HTH_ARAC_FAMILY_2"/>
    <property type="match status" value="1"/>
</dbReference>
<dbReference type="EMBL" id="FWXV01000003">
    <property type="protein sequence ID" value="SMD10957.1"/>
    <property type="molecule type" value="Genomic_DNA"/>
</dbReference>
<dbReference type="Pfam" id="PF12833">
    <property type="entry name" value="HTH_18"/>
    <property type="match status" value="1"/>
</dbReference>
<keyword evidence="2 5" id="KW-0238">DNA-binding</keyword>
<feature type="domain" description="HTH araC/xylS-type" evidence="4">
    <location>
        <begin position="149"/>
        <end position="250"/>
    </location>
</feature>
<dbReference type="InterPro" id="IPR018060">
    <property type="entry name" value="HTH_AraC"/>
</dbReference>
<dbReference type="AlphaFoldDB" id="A0A1Y5XTQ5"/>
<proteinExistence type="predicted"/>
<evidence type="ECO:0000256" key="1">
    <source>
        <dbReference type="ARBA" id="ARBA00023015"/>
    </source>
</evidence>
<evidence type="ECO:0000259" key="4">
    <source>
        <dbReference type="PROSITE" id="PS01124"/>
    </source>
</evidence>